<keyword evidence="1" id="KW-1133">Transmembrane helix</keyword>
<keyword evidence="3" id="KW-1185">Reference proteome</keyword>
<dbReference type="Proteomes" id="UP001230978">
    <property type="component" value="Chromosome"/>
</dbReference>
<feature type="transmembrane region" description="Helical" evidence="1">
    <location>
        <begin position="34"/>
        <end position="55"/>
    </location>
</feature>
<reference evidence="2 3" key="1">
    <citation type="submission" date="2023-04" db="EMBL/GenBank/DDBJ databases">
        <title>YMD61, complete Genome.</title>
        <authorList>
            <person name="Zhang J."/>
        </authorList>
    </citation>
    <scope>NUCLEOTIDE SEQUENCE [LARGE SCALE GENOMIC DNA]</scope>
    <source>
        <strain evidence="2 3">YMD61</strain>
    </source>
</reference>
<organism evidence="2 3">
    <name type="scientific">Fuscovulum ytuae</name>
    <dbReference type="NCBI Taxonomy" id="3042299"/>
    <lineage>
        <taxon>Bacteria</taxon>
        <taxon>Pseudomonadati</taxon>
        <taxon>Pseudomonadota</taxon>
        <taxon>Alphaproteobacteria</taxon>
        <taxon>Rhodobacterales</taxon>
        <taxon>Paracoccaceae</taxon>
        <taxon>Fuscovulum</taxon>
    </lineage>
</organism>
<gene>
    <name evidence="2" type="ORF">QF092_16755</name>
</gene>
<dbReference type="EMBL" id="CP124535">
    <property type="protein sequence ID" value="WGV15879.1"/>
    <property type="molecule type" value="Genomic_DNA"/>
</dbReference>
<evidence type="ECO:0000313" key="3">
    <source>
        <dbReference type="Proteomes" id="UP001230978"/>
    </source>
</evidence>
<sequence length="66" mass="7136">MPDATDAPPVILFTCVEGLWRHEGLNLPRGAPNAFKIVLGIIIVAAISTSNVDLASKLAPKRRDRE</sequence>
<evidence type="ECO:0000256" key="1">
    <source>
        <dbReference type="SAM" id="Phobius"/>
    </source>
</evidence>
<accession>A0ABY8Q4V3</accession>
<keyword evidence="1" id="KW-0812">Transmembrane</keyword>
<dbReference type="RefSeq" id="WP_281465673.1">
    <property type="nucleotide sequence ID" value="NZ_CP124535.1"/>
</dbReference>
<keyword evidence="1" id="KW-0472">Membrane</keyword>
<evidence type="ECO:0000313" key="2">
    <source>
        <dbReference type="EMBL" id="WGV15879.1"/>
    </source>
</evidence>
<proteinExistence type="predicted"/>
<protein>
    <submittedName>
        <fullName evidence="2">Uncharacterized protein</fullName>
    </submittedName>
</protein>
<name>A0ABY8Q4V3_9RHOB</name>